<organism evidence="1 2">
    <name type="scientific">Frankliniella occidentalis</name>
    <name type="common">Western flower thrips</name>
    <name type="synonym">Euthrips occidentalis</name>
    <dbReference type="NCBI Taxonomy" id="133901"/>
    <lineage>
        <taxon>Eukaryota</taxon>
        <taxon>Metazoa</taxon>
        <taxon>Ecdysozoa</taxon>
        <taxon>Arthropoda</taxon>
        <taxon>Hexapoda</taxon>
        <taxon>Insecta</taxon>
        <taxon>Pterygota</taxon>
        <taxon>Neoptera</taxon>
        <taxon>Paraneoptera</taxon>
        <taxon>Thysanoptera</taxon>
        <taxon>Terebrantia</taxon>
        <taxon>Thripoidea</taxon>
        <taxon>Thripidae</taxon>
        <taxon>Frankliniella</taxon>
    </lineage>
</organism>
<dbReference type="KEGG" id="foc:127750660"/>
<dbReference type="Proteomes" id="UP000504606">
    <property type="component" value="Unplaced"/>
</dbReference>
<dbReference type="RefSeq" id="XP_052128837.1">
    <property type="nucleotide sequence ID" value="XM_052272877.1"/>
</dbReference>
<gene>
    <name evidence="2" type="primary">LOC127750660</name>
</gene>
<dbReference type="GeneID" id="127750660"/>
<name>A0A9C6X474_FRAOC</name>
<sequence length="413" mass="45494">MDFLATSAEVLSSLLGAAGQLTLKEWLEKPETHRLRVKMASMSLDSIVVSPPSTFVWNVLLDVSHNLLITIDKAEYYFGQHEWLTQLKSPLPSTGNAQIVGPLIESIREQVYAGLVLSQRRTALDSTRLYAFPFCSVIHGSIAEDCDDGRSLEKLTQCVAMDYNRLLSNLQGDWLSGKSVDLACSTFDVESGVDAAFATWSNDDYGPLIADLLAGKSVVVHADVVDSLSGTFAVKFNVVSLKFWIGDGYKHEALAAALQDFKLQLTHTGVSYFMCGDQVSTFSHRVVTVESSFRQHDNGEPVLANDMYTTLREGAAVLSPYTTWIAKLQPMPRRGKPVDYSVLQRFAKEVNLSLVGYGSYLESSSSCGECRHSRSLTKQFSMPGRTQKNRRLNLPASSAAKSVARSCPWRPLA</sequence>
<protein>
    <submittedName>
        <fullName evidence="2">Uncharacterized protein LOC127750660</fullName>
    </submittedName>
</protein>
<evidence type="ECO:0000313" key="2">
    <source>
        <dbReference type="RefSeq" id="XP_052128837.1"/>
    </source>
</evidence>
<dbReference type="AlphaFoldDB" id="A0A9C6X474"/>
<keyword evidence="1" id="KW-1185">Reference proteome</keyword>
<proteinExistence type="predicted"/>
<accession>A0A9C6X474</accession>
<reference evidence="2" key="1">
    <citation type="submission" date="2025-08" db="UniProtKB">
        <authorList>
            <consortium name="RefSeq"/>
        </authorList>
    </citation>
    <scope>IDENTIFICATION</scope>
    <source>
        <tissue evidence="2">Whole organism</tissue>
    </source>
</reference>
<dbReference type="OrthoDB" id="7784704at2759"/>
<evidence type="ECO:0000313" key="1">
    <source>
        <dbReference type="Proteomes" id="UP000504606"/>
    </source>
</evidence>